<protein>
    <submittedName>
        <fullName evidence="1">Uncharacterized protein</fullName>
    </submittedName>
</protein>
<dbReference type="EMBL" id="JAMZIH010001389">
    <property type="protein sequence ID" value="KAJ1678234.1"/>
    <property type="molecule type" value="Genomic_DNA"/>
</dbReference>
<feature type="non-terminal residue" evidence="1">
    <location>
        <position position="204"/>
    </location>
</feature>
<comment type="caution">
    <text evidence="1">The sequence shown here is derived from an EMBL/GenBank/DDBJ whole genome shotgun (WGS) entry which is preliminary data.</text>
</comment>
<evidence type="ECO:0000313" key="2">
    <source>
        <dbReference type="Proteomes" id="UP001145114"/>
    </source>
</evidence>
<accession>A0ACC1HWH3</accession>
<name>A0ACC1HWH3_9FUNG</name>
<keyword evidence="2" id="KW-1185">Reference proteome</keyword>
<proteinExistence type="predicted"/>
<gene>
    <name evidence="1" type="ORF">EV182_004494</name>
</gene>
<organism evidence="1 2">
    <name type="scientific">Spiromyces aspiralis</name>
    <dbReference type="NCBI Taxonomy" id="68401"/>
    <lineage>
        <taxon>Eukaryota</taxon>
        <taxon>Fungi</taxon>
        <taxon>Fungi incertae sedis</taxon>
        <taxon>Zoopagomycota</taxon>
        <taxon>Kickxellomycotina</taxon>
        <taxon>Kickxellomycetes</taxon>
        <taxon>Kickxellales</taxon>
        <taxon>Kickxellaceae</taxon>
        <taxon>Spiromyces</taxon>
    </lineage>
</organism>
<sequence>MDTPSPASPSRACDPAGSINKRSVRKAYLFLAPDNTCLRVEDSSPPLLGYSTLHLINRPITSILHAADVGKFLSVCRSLDTSPNYVLNRQRRRSAAIALLPYMGIDELHSLPLSTLLRRCPGSLNAAEPLHILLPSGSFALLNTHCYWGGGMGAHLNDPSTHDRLYKVVQIEKFELGIFSAASDLVNRTPLTPPAFKNDPHYGH</sequence>
<reference evidence="1" key="1">
    <citation type="submission" date="2022-06" db="EMBL/GenBank/DDBJ databases">
        <title>Phylogenomic reconstructions and comparative analyses of Kickxellomycotina fungi.</title>
        <authorList>
            <person name="Reynolds N.K."/>
            <person name="Stajich J.E."/>
            <person name="Barry K."/>
            <person name="Grigoriev I.V."/>
            <person name="Crous P."/>
            <person name="Smith M.E."/>
        </authorList>
    </citation>
    <scope>NUCLEOTIDE SEQUENCE</scope>
    <source>
        <strain evidence="1">RSA 2271</strain>
    </source>
</reference>
<evidence type="ECO:0000313" key="1">
    <source>
        <dbReference type="EMBL" id="KAJ1678234.1"/>
    </source>
</evidence>
<dbReference type="Proteomes" id="UP001145114">
    <property type="component" value="Unassembled WGS sequence"/>
</dbReference>